<feature type="domain" description="AAA+ ATPase" evidence="2">
    <location>
        <begin position="2869"/>
        <end position="2987"/>
    </location>
</feature>
<feature type="compositionally biased region" description="Basic and acidic residues" evidence="1">
    <location>
        <begin position="15"/>
        <end position="25"/>
    </location>
</feature>
<accession>A0A0S4J9F8</accession>
<feature type="compositionally biased region" description="Polar residues" evidence="1">
    <location>
        <begin position="2178"/>
        <end position="2189"/>
    </location>
</feature>
<dbReference type="InterPro" id="IPR027417">
    <property type="entry name" value="P-loop_NTPase"/>
</dbReference>
<dbReference type="VEuPathDB" id="TriTrypDB:BSAL_07860"/>
<feature type="region of interest" description="Disordered" evidence="1">
    <location>
        <begin position="2154"/>
        <end position="2189"/>
    </location>
</feature>
<dbReference type="SUPFAM" id="SSF52540">
    <property type="entry name" value="P-loop containing nucleoside triphosphate hydrolases"/>
    <property type="match status" value="1"/>
</dbReference>
<dbReference type="SMART" id="SM00382">
    <property type="entry name" value="AAA"/>
    <property type="match status" value="1"/>
</dbReference>
<dbReference type="Proteomes" id="UP000051952">
    <property type="component" value="Unassembled WGS sequence"/>
</dbReference>
<dbReference type="OrthoDB" id="417798at2759"/>
<evidence type="ECO:0000313" key="3">
    <source>
        <dbReference type="EMBL" id="CUG86993.1"/>
    </source>
</evidence>
<protein>
    <recommendedName>
        <fullName evidence="2">AAA+ ATPase domain-containing protein</fullName>
    </recommendedName>
</protein>
<dbReference type="InterPro" id="IPR003593">
    <property type="entry name" value="AAA+_ATPase"/>
</dbReference>
<evidence type="ECO:0000259" key="2">
    <source>
        <dbReference type="SMART" id="SM00382"/>
    </source>
</evidence>
<reference evidence="4" key="1">
    <citation type="submission" date="2015-09" db="EMBL/GenBank/DDBJ databases">
        <authorList>
            <consortium name="Pathogen Informatics"/>
        </authorList>
    </citation>
    <scope>NUCLEOTIDE SEQUENCE [LARGE SCALE GENOMIC DNA]</scope>
    <source>
        <strain evidence="4">Lake Konstanz</strain>
    </source>
</reference>
<organism evidence="3 4">
    <name type="scientific">Bodo saltans</name>
    <name type="common">Flagellated protozoan</name>
    <dbReference type="NCBI Taxonomy" id="75058"/>
    <lineage>
        <taxon>Eukaryota</taxon>
        <taxon>Discoba</taxon>
        <taxon>Euglenozoa</taxon>
        <taxon>Kinetoplastea</taxon>
        <taxon>Metakinetoplastina</taxon>
        <taxon>Eubodonida</taxon>
        <taxon>Bodonidae</taxon>
        <taxon>Bodo</taxon>
    </lineage>
</organism>
<evidence type="ECO:0000256" key="1">
    <source>
        <dbReference type="SAM" id="MobiDB-lite"/>
    </source>
</evidence>
<keyword evidence="4" id="KW-1185">Reference proteome</keyword>
<name>A0A0S4J9F8_BODSA</name>
<proteinExistence type="predicted"/>
<dbReference type="CDD" id="cd00009">
    <property type="entry name" value="AAA"/>
    <property type="match status" value="1"/>
</dbReference>
<evidence type="ECO:0000313" key="4">
    <source>
        <dbReference type="Proteomes" id="UP000051952"/>
    </source>
</evidence>
<feature type="compositionally biased region" description="Basic residues" evidence="1">
    <location>
        <begin position="1"/>
        <end position="10"/>
    </location>
</feature>
<dbReference type="EMBL" id="CYKH01001421">
    <property type="protein sequence ID" value="CUG86993.1"/>
    <property type="molecule type" value="Genomic_DNA"/>
</dbReference>
<feature type="compositionally biased region" description="Polar residues" evidence="1">
    <location>
        <begin position="2154"/>
        <end position="2168"/>
    </location>
</feature>
<feature type="region of interest" description="Disordered" evidence="1">
    <location>
        <begin position="1"/>
        <end position="25"/>
    </location>
</feature>
<gene>
    <name evidence="3" type="ORF">BSAL_07860</name>
</gene>
<sequence>MKAYRLKKSTLKAMDASEHPQRGGYEHAQNWKSLLTPSEREKFPEGLTRIPLEETLLHYRCLFYSEDSNGKDSTMHQRYALMLYLQTRETKVPNCRSKQADHVAFLARESFDYVRQIVSASSFSVRHAAAAFQNTEWDRILELYTSFRLFQESRNRIEGMHSSWPMLDGAQTLDGGGRRISETFLTEAIIEPTTGTLSADEIKKQSLDAGGKVVQVLDYVCHVVRQLIPAHVFVLGVVPTDNELEYFGLRDESVGLCQDDVYQVFCTKSEQRVDAGRKIIRALKRVGIDANCDFEDLKAAREMGFRVHAMLVNLRFSKERAVRCFDDNIEFINALVNVSLEESDERPLLQTFLAFIDNIQAYIHKSHAWKDTYDEKLSAFRRECTKGEPIPTNEACIHFVNAFLMVDAQKSIQSVVNAILVDHVKQDKSQQREILLQDHLDVFKTSLSYDLAQQYHDKDPTVMNHLIIFGERSDQIRHALATAMTVIFDQLQKCARTLVPCLKNVAEDQPTIPLPSGRLQQSQPQHVAPHLHGGCTIIDIGFRSDGCYKPEYRQGLLTIEFYQGEEGPSLDEAIVAVAQRQSNARVSCVRLEGSALISNARCSITVECQLPRNISAQAKKIIRYETFVDGINISVENPVAIVAATDDTEELSAPIPFTRIAQYVSGLNWRKENRGEPIADNAIQVAAAVEKEYELKEKKFDFNVFNSLVYQSSTALLYHLDHVRDCIISKWEKHLSLYTQSELSKCLLDLLTSPHSRVLALTNTELHLAKKILEKLQFDVSYMSVDNRSFVTIHSKLAELAAKPSISFVHFQILGHLDDVNVEQICRTVNRSAVRVLVVASPSTREFSKVSLHDCVNKTSAAVLGFQVSRTVPFVGPLFVATDTNDNAVTRGEFHCSVETFVKRYEDRHVVDFVNSVCDSRARNPLTIICLRGRQFVRIQDAHDLRARSQATLTHSLRHILGQPENVVVIVDNITTEISILTHNEKTVDAQILYVPNPSPNSFDDLFQPTANSSTSVLSPEWEDVQRAMSENRRKYAIDFTDFVCVVPECEWLDHRSRVQLYLQVVWNVPQSITDAVAKSIRNVMSMPLTSTVVLSRDLNTNQSDGSAIEIAPSYSEMVQGGSVILGDVLRSSFSARSDIPWNTCEAVWSIAAPFSSAKLTQILSVYPYRLRLLMTLGPSLFHTLTGVALFIDDVPMSWAADVAERLSVFTRLQKYGQLPPDRRLASLSVVKWLFISQGWNDKIGKSENIGIEDRFGKPIVAIEFGANDFIALDQESIVMDILEHQSQSSISTTTVVAMSPATRHGIALMLATLEGSMDLFTKQPQILDYFLLTEEQGGITTHAARNLMDTLFDPSHAMLIGAPFLNIIKDASLVNAAALRKEVPGVNNLWLWCHKEARTDAFALDAILGKLSRNAWGLLLATTAPEDIGELLKMLTKNAQRNNITIEEVLSECASFSAQTESALDSVVVVVLQHCDKLNNDTAALAELCPSLNHLFQILEVTNQRDCSSLDALRFARPEDDDSSTATFPQFRVELEGPGHVLTFALMQLSLFSEDASDSHFLEAVIFFGRCFSVNGRRHLLRTITELLIDLSADALPSGIHRPSHLALQIAAAALWLHLPTAPCPLSTDSHLALKKMKVFLRIEGGFVQLPNFLFRDWTITQRQAAFDELRDVASVFVCVVKTEFEIVPHIALALVGWDHYLPMAFLQSLRQSGVVDSAPEECHTNIVVQPPGFPAYQLIYSLRPLPQQIAHDFFAAGQYAVDNKPQSFDISHGVSSGLIERNLSFLVHIDYGRRDEEVPAALCIILWLKALGLFANLSSDAECEAAIINLVKADQKDLIEEGLKKFKNNQELSRQGEVYVTRTTFPSFMELQVLRKSALLRLFDHTSLESVLYTIQTLSSVLCILPPTDGPRSAQLLRYRGEHHLAVMVLKERNEGAKVAKMATVMEIIACEVGFRLGQLWKTLTDQMQRVSIAQSVVNGPFSLLNESTDKATKMMTVIADIALNQLDDDPTNSALLCSALTLAIGFQDESARLHLLIPLFALMARKHLQVVDNHNIGAVRPRLTSRVAAEVRWWRRENLLTLDTSLECVFNDGPFVEDPLTNVTSSITEVAALSPYGGRLKNLVTSALPRRKSERIPRRFSLFRDVSVTTNRNSSQEHSTESLNASAGHLDPNDDSSGQLSSRFSTNTNLDETNLRSAVIDVSSILKLTIAPESIISGGSLSLAAGLACVLTRSHSGELKIEPLKDIRKSNGVNASTMCCHFDNFGEAWEFCLARRDPSTLVGRGFLLRSSPSGNWRMIIGLDHEKKYTSLRPWHALAFHSLIGLPLQGKASEGGGPHQLFEWVCRRVCAGLENLGENTQADTVQQMITALVSCRCAKKEPFYAAISQFLTKTIAGIRNSNGNDVIESAIYGAFNAISDAERAVLEECEVLEPMSKVVLITALRNSLHFIASLDHHLLSDIITPGVQGAKSHEATRIFFESPLSTRDLKNRFFEFLFREWKSSELVTRLSDRLRPNAPPLEYPSLQGFASSALHFTQKKSVDSTIVNGSGIQTGDKYDVFFAVADAYTTSDLAYIPIERKERYNHSRGALLGFIIPKPLIYPSSSHPGSLRQANEALVVQWVLQVLRSPILPNWKEWFLQHLRPHAVWVPPISNDKECFQHLVIVHLLALRCELGSAREVLLAAFGKELPAHCVRCNRVYGVIAMWNPPVADWINEGYDVKEYTFVDLPQDEEVFRTIIGQFNPLTSHVVVRGFDKAPISDTLLKWLCEYTFRYPWRFVVLVNCDTTMNLPENRDRVTNLIPARKRRMETITLPIKKEYTDWESMMNFIPQTGTEAFQSLRSCSWSKEVETLLLHVQPSNPNPAERILLIHLISPPGGGKSTLMQDLESHKEIGKFVRFDCSDDRLVEEALQSLLIEALVGVQSESVVLVADEYHMLPERKKIEFMQWAVKMLKKVKIVMIANRADPLDKKLISDVREAFPQSAHNIRCIEGRISALKVKEVIHKTYNLLTEDQVSNQARSFYTFLATLRGMLGDDAVSLRMEEHFPRVDKNQRVNKIEFVKKMQDKLLMFGLDSISRILNEYEQITVSIEKQTSNMSVNDRRIKIRELYLSSIRKGSATRLLVFTAMLVPLLLYEEPLFGPNQQTTFVCDQALCYRDVVELTGNARRAPASVRLFLWIHYVHMYVGIVLPEGDAPVIFNLLRRLKMVDFPDFPILEGESSLRFYPLDEQRTTFVDYHDLTDLDWMYRTLARRDSVNWIAVARTWEHTPVTDSEKLCAIIDLAGSTTVFNAMSPSNVLQLLKRNPTGTFKDAVVAAYPIDRIMEEMNATESPYFFAAYSDLVMIDPTGDQAPSTFDKLVLYPGSGHRKPTIATAFLFWISQHGSLVASVPGQSVERTEMIVRLISTKSEMLNFSTPQHADLWRGKYLARAADFFTESGEALIPIARAVEIVKGTSTHHRLHDKWPPNLKLLHRIMTSSNSMLTDSEATHFLKLGVLKQSGVPSRLVGALLQAEPPGWLDKEHQLQLLACDIHIRCCDVNNDEKFALNARRNIIIGLRAIHDKAKEVKIQYHPILNLYEELQKRADGTTIVTEGRAIAPPVM</sequence>